<dbReference type="RefSeq" id="XP_022583258.1">
    <property type="nucleotide sequence ID" value="XM_022729042.1"/>
</dbReference>
<dbReference type="GO" id="GO:0008270">
    <property type="term" value="F:zinc ion binding"/>
    <property type="evidence" value="ECO:0007669"/>
    <property type="project" value="UniProtKB-KW"/>
</dbReference>
<dbReference type="GO" id="GO:0000981">
    <property type="term" value="F:DNA-binding transcription factor activity, RNA polymerase II-specific"/>
    <property type="evidence" value="ECO:0007669"/>
    <property type="project" value="InterPro"/>
</dbReference>
<accession>A0A1L9SNH8</accession>
<dbReference type="InterPro" id="IPR051059">
    <property type="entry name" value="VerF-like"/>
</dbReference>
<dbReference type="EMBL" id="KV878339">
    <property type="protein sequence ID" value="OJJ48748.1"/>
    <property type="molecule type" value="Genomic_DNA"/>
</dbReference>
<feature type="compositionally biased region" description="Polar residues" evidence="7">
    <location>
        <begin position="15"/>
        <end position="26"/>
    </location>
</feature>
<dbReference type="GeneID" id="34615506"/>
<proteinExistence type="predicted"/>
<organism evidence="9 10">
    <name type="scientific">Penicilliopsis zonata CBS 506.65</name>
    <dbReference type="NCBI Taxonomy" id="1073090"/>
    <lineage>
        <taxon>Eukaryota</taxon>
        <taxon>Fungi</taxon>
        <taxon>Dikarya</taxon>
        <taxon>Ascomycota</taxon>
        <taxon>Pezizomycotina</taxon>
        <taxon>Eurotiomycetes</taxon>
        <taxon>Eurotiomycetidae</taxon>
        <taxon>Eurotiales</taxon>
        <taxon>Aspergillaceae</taxon>
        <taxon>Penicilliopsis</taxon>
    </lineage>
</organism>
<dbReference type="VEuPathDB" id="FungiDB:ASPZODRAFT_62036"/>
<dbReference type="GO" id="GO:0005634">
    <property type="term" value="C:nucleus"/>
    <property type="evidence" value="ECO:0007669"/>
    <property type="project" value="UniProtKB-SubCell"/>
</dbReference>
<dbReference type="AlphaFoldDB" id="A0A1L9SNH8"/>
<sequence>MELPGQPNAQFLDPNDSNTVLGNTDPNGACLQEPGETAVYQIHKLIDDLSKRLNSDLHDTGITSSFLDACLQEFFERISPCFPVIHGPTFKSGESIPPLLLNIVALGSLFVCLPGSLQKGEMLWRLGHTAVATSWQTLIGMRGPRDACDGIQLVLTALLGQTYALLSSNHSIRRTAFVFHGLGFYWARTCDMYTIRDTSPSEIPSLEASGEEKNEIWRTWAASEVQRRAILGHYILDGLISQASGSPASARHLINATGAACSDVAFAAKTADEWILEMARTKSTAIPMSEVFVSIFSANCASMPLQLSSFTIFVCMEGLQSLVADLNETSGPVFGAVSRPQIIRALLNLYHNHLYPSSSPTNVDSFQLLIRWHTICLELATPSTLLYRRICELYKLPPLTGGSKTTKSSSRGTFFSFDLEKWAGSADAARAVLHATAITRILNQIPLRHAHATHLPAAIFASAVVLGGVCLGDKGTFNLSKTANTHWDHAWASAATGEQVLQQANQGSEAEDCIPVHLLSEMNFLQISLKTIASRWGVSAQMEEMIGHLAMICRERLQRQEYEG</sequence>
<feature type="region of interest" description="Disordered" evidence="7">
    <location>
        <begin position="1"/>
        <end position="28"/>
    </location>
</feature>
<dbReference type="OrthoDB" id="3945418at2759"/>
<keyword evidence="3" id="KW-0677">Repeat</keyword>
<dbReference type="Proteomes" id="UP000184188">
    <property type="component" value="Unassembled WGS sequence"/>
</dbReference>
<dbReference type="GO" id="GO:0006351">
    <property type="term" value="P:DNA-templated transcription"/>
    <property type="evidence" value="ECO:0007669"/>
    <property type="project" value="InterPro"/>
</dbReference>
<evidence type="ECO:0000256" key="6">
    <source>
        <dbReference type="ARBA" id="ARBA00023242"/>
    </source>
</evidence>
<evidence type="ECO:0000256" key="5">
    <source>
        <dbReference type="ARBA" id="ARBA00022833"/>
    </source>
</evidence>
<dbReference type="PANTHER" id="PTHR40626:SF14">
    <property type="entry name" value="C2H2 TYPE ZINC FINGER DOMAIN PROTEIN (AFU_ORTHOLOGUE AFUA_1G02360)"/>
    <property type="match status" value="1"/>
</dbReference>
<keyword evidence="10" id="KW-1185">Reference proteome</keyword>
<reference evidence="10" key="1">
    <citation type="journal article" date="2017" name="Genome Biol.">
        <title>Comparative genomics reveals high biological diversity and specific adaptations in the industrially and medically important fungal genus Aspergillus.</title>
        <authorList>
            <person name="de Vries R.P."/>
            <person name="Riley R."/>
            <person name="Wiebenga A."/>
            <person name="Aguilar-Osorio G."/>
            <person name="Amillis S."/>
            <person name="Uchima C.A."/>
            <person name="Anderluh G."/>
            <person name="Asadollahi M."/>
            <person name="Askin M."/>
            <person name="Barry K."/>
            <person name="Battaglia E."/>
            <person name="Bayram O."/>
            <person name="Benocci T."/>
            <person name="Braus-Stromeyer S.A."/>
            <person name="Caldana C."/>
            <person name="Canovas D."/>
            <person name="Cerqueira G.C."/>
            <person name="Chen F."/>
            <person name="Chen W."/>
            <person name="Choi C."/>
            <person name="Clum A."/>
            <person name="Dos Santos R.A."/>
            <person name="Damasio A.R."/>
            <person name="Diallinas G."/>
            <person name="Emri T."/>
            <person name="Fekete E."/>
            <person name="Flipphi M."/>
            <person name="Freyberg S."/>
            <person name="Gallo A."/>
            <person name="Gournas C."/>
            <person name="Habgood R."/>
            <person name="Hainaut M."/>
            <person name="Harispe M.L."/>
            <person name="Henrissat B."/>
            <person name="Hilden K.S."/>
            <person name="Hope R."/>
            <person name="Hossain A."/>
            <person name="Karabika E."/>
            <person name="Karaffa L."/>
            <person name="Karanyi Z."/>
            <person name="Krasevec N."/>
            <person name="Kuo A."/>
            <person name="Kusch H."/>
            <person name="LaButti K."/>
            <person name="Lagendijk E.L."/>
            <person name="Lapidus A."/>
            <person name="Levasseur A."/>
            <person name="Lindquist E."/>
            <person name="Lipzen A."/>
            <person name="Logrieco A.F."/>
            <person name="MacCabe A."/>
            <person name="Maekelae M.R."/>
            <person name="Malavazi I."/>
            <person name="Melin P."/>
            <person name="Meyer V."/>
            <person name="Mielnichuk N."/>
            <person name="Miskei M."/>
            <person name="Molnar A.P."/>
            <person name="Mule G."/>
            <person name="Ngan C.Y."/>
            <person name="Orejas M."/>
            <person name="Orosz E."/>
            <person name="Ouedraogo J.P."/>
            <person name="Overkamp K.M."/>
            <person name="Park H.-S."/>
            <person name="Perrone G."/>
            <person name="Piumi F."/>
            <person name="Punt P.J."/>
            <person name="Ram A.F."/>
            <person name="Ramon A."/>
            <person name="Rauscher S."/>
            <person name="Record E."/>
            <person name="Riano-Pachon D.M."/>
            <person name="Robert V."/>
            <person name="Roehrig J."/>
            <person name="Ruller R."/>
            <person name="Salamov A."/>
            <person name="Salih N.S."/>
            <person name="Samson R.A."/>
            <person name="Sandor E."/>
            <person name="Sanguinetti M."/>
            <person name="Schuetze T."/>
            <person name="Sepcic K."/>
            <person name="Shelest E."/>
            <person name="Sherlock G."/>
            <person name="Sophianopoulou V."/>
            <person name="Squina F.M."/>
            <person name="Sun H."/>
            <person name="Susca A."/>
            <person name="Todd R.B."/>
            <person name="Tsang A."/>
            <person name="Unkles S.E."/>
            <person name="van de Wiele N."/>
            <person name="van Rossen-Uffink D."/>
            <person name="Oliveira J.V."/>
            <person name="Vesth T.C."/>
            <person name="Visser J."/>
            <person name="Yu J.-H."/>
            <person name="Zhou M."/>
            <person name="Andersen M.R."/>
            <person name="Archer D.B."/>
            <person name="Baker S.E."/>
            <person name="Benoit I."/>
            <person name="Brakhage A.A."/>
            <person name="Braus G.H."/>
            <person name="Fischer R."/>
            <person name="Frisvad J.C."/>
            <person name="Goldman G.H."/>
            <person name="Houbraken J."/>
            <person name="Oakley B."/>
            <person name="Pocsi I."/>
            <person name="Scazzocchio C."/>
            <person name="Seiboth B."/>
            <person name="vanKuyk P.A."/>
            <person name="Wortman J."/>
            <person name="Dyer P.S."/>
            <person name="Grigoriev I.V."/>
        </authorList>
    </citation>
    <scope>NUCLEOTIDE SEQUENCE [LARGE SCALE GENOMIC DNA]</scope>
    <source>
        <strain evidence="10">CBS 506.65</strain>
    </source>
</reference>
<evidence type="ECO:0000256" key="7">
    <source>
        <dbReference type="SAM" id="MobiDB-lite"/>
    </source>
</evidence>
<dbReference type="STRING" id="1073090.A0A1L9SNH8"/>
<evidence type="ECO:0000256" key="1">
    <source>
        <dbReference type="ARBA" id="ARBA00004123"/>
    </source>
</evidence>
<dbReference type="PANTHER" id="PTHR40626">
    <property type="entry name" value="MIP31509P"/>
    <property type="match status" value="1"/>
</dbReference>
<evidence type="ECO:0000313" key="10">
    <source>
        <dbReference type="Proteomes" id="UP000184188"/>
    </source>
</evidence>
<gene>
    <name evidence="9" type="ORF">ASPZODRAFT_62036</name>
</gene>
<evidence type="ECO:0000256" key="3">
    <source>
        <dbReference type="ARBA" id="ARBA00022737"/>
    </source>
</evidence>
<dbReference type="GO" id="GO:0000978">
    <property type="term" value="F:RNA polymerase II cis-regulatory region sequence-specific DNA binding"/>
    <property type="evidence" value="ECO:0007669"/>
    <property type="project" value="InterPro"/>
</dbReference>
<keyword evidence="4" id="KW-0863">Zinc-finger</keyword>
<keyword evidence="2" id="KW-0479">Metal-binding</keyword>
<evidence type="ECO:0000259" key="8">
    <source>
        <dbReference type="Pfam" id="PF04082"/>
    </source>
</evidence>
<name>A0A1L9SNH8_9EURO</name>
<evidence type="ECO:0000256" key="2">
    <source>
        <dbReference type="ARBA" id="ARBA00022723"/>
    </source>
</evidence>
<evidence type="ECO:0000256" key="4">
    <source>
        <dbReference type="ARBA" id="ARBA00022771"/>
    </source>
</evidence>
<evidence type="ECO:0000313" key="9">
    <source>
        <dbReference type="EMBL" id="OJJ48748.1"/>
    </source>
</evidence>
<keyword evidence="6" id="KW-0539">Nucleus</keyword>
<comment type="subcellular location">
    <subcellularLocation>
        <location evidence="1">Nucleus</location>
    </subcellularLocation>
</comment>
<feature type="domain" description="Xylanolytic transcriptional activator regulatory" evidence="8">
    <location>
        <begin position="71"/>
        <end position="255"/>
    </location>
</feature>
<protein>
    <recommendedName>
        <fullName evidence="8">Xylanolytic transcriptional activator regulatory domain-containing protein</fullName>
    </recommendedName>
</protein>
<dbReference type="InterPro" id="IPR007219">
    <property type="entry name" value="XnlR_reg_dom"/>
</dbReference>
<dbReference type="Pfam" id="PF04082">
    <property type="entry name" value="Fungal_trans"/>
    <property type="match status" value="1"/>
</dbReference>
<dbReference type="GO" id="GO:0000785">
    <property type="term" value="C:chromatin"/>
    <property type="evidence" value="ECO:0007669"/>
    <property type="project" value="TreeGrafter"/>
</dbReference>
<dbReference type="CDD" id="cd12148">
    <property type="entry name" value="fungal_TF_MHR"/>
    <property type="match status" value="1"/>
</dbReference>
<keyword evidence="5" id="KW-0862">Zinc</keyword>